<dbReference type="CDD" id="cd04301">
    <property type="entry name" value="NAT_SF"/>
    <property type="match status" value="1"/>
</dbReference>
<dbReference type="PROSITE" id="PS51186">
    <property type="entry name" value="GNAT"/>
    <property type="match status" value="1"/>
</dbReference>
<dbReference type="OrthoDB" id="9799092at2"/>
<dbReference type="PANTHER" id="PTHR43420:SF44">
    <property type="entry name" value="ACETYLTRANSFERASE YPEA"/>
    <property type="match status" value="1"/>
</dbReference>
<keyword evidence="4" id="KW-0689">Ribosomal protein</keyword>
<sequence length="181" mass="20040">MQYEIRPVRAEEWQQVKELRLLALQDPAAPIAFLETYEAAVQRPDSFWQERAAGSSHGTQARQFVAVAADGTWVGATVAIVERAGSKDFLGAELPVTGTHFVGVYVHPDHRGRGLIQGLFAAAAEWSWSVEGVERARLFVHQDNHRAQAAYKKIGFERSGGVVPLEADPSKLEYEMVLDKP</sequence>
<dbReference type="EMBL" id="FNFF01000018">
    <property type="protein sequence ID" value="SDL11352.1"/>
    <property type="molecule type" value="Genomic_DNA"/>
</dbReference>
<evidence type="ECO:0000259" key="3">
    <source>
        <dbReference type="PROSITE" id="PS51186"/>
    </source>
</evidence>
<evidence type="ECO:0000313" key="4">
    <source>
        <dbReference type="EMBL" id="SDL11352.1"/>
    </source>
</evidence>
<keyword evidence="1" id="KW-0808">Transferase</keyword>
<keyword evidence="2" id="KW-0012">Acyltransferase</keyword>
<dbReference type="Pfam" id="PF00583">
    <property type="entry name" value="Acetyltransf_1"/>
    <property type="match status" value="1"/>
</dbReference>
<dbReference type="InterPro" id="IPR050680">
    <property type="entry name" value="YpeA/RimI_acetyltransf"/>
</dbReference>
<dbReference type="SUPFAM" id="SSF55729">
    <property type="entry name" value="Acyl-CoA N-acyltransferases (Nat)"/>
    <property type="match status" value="1"/>
</dbReference>
<protein>
    <submittedName>
        <fullName evidence="4">Ribosomal protein S18 acetylase RimI</fullName>
    </submittedName>
</protein>
<dbReference type="InterPro" id="IPR016181">
    <property type="entry name" value="Acyl_CoA_acyltransferase"/>
</dbReference>
<organism evidence="4 5">
    <name type="scientific">Streptomyces indicus</name>
    <dbReference type="NCBI Taxonomy" id="417292"/>
    <lineage>
        <taxon>Bacteria</taxon>
        <taxon>Bacillati</taxon>
        <taxon>Actinomycetota</taxon>
        <taxon>Actinomycetes</taxon>
        <taxon>Kitasatosporales</taxon>
        <taxon>Streptomycetaceae</taxon>
        <taxon>Streptomyces</taxon>
    </lineage>
</organism>
<reference evidence="4 5" key="1">
    <citation type="submission" date="2016-10" db="EMBL/GenBank/DDBJ databases">
        <authorList>
            <person name="de Groot N.N."/>
        </authorList>
    </citation>
    <scope>NUCLEOTIDE SEQUENCE [LARGE SCALE GENOMIC DNA]</scope>
    <source>
        <strain evidence="4 5">CGMCC 4.5727</strain>
    </source>
</reference>
<accession>A0A1G9HES1</accession>
<dbReference type="PANTHER" id="PTHR43420">
    <property type="entry name" value="ACETYLTRANSFERASE"/>
    <property type="match status" value="1"/>
</dbReference>
<keyword evidence="4" id="KW-0687">Ribonucleoprotein</keyword>
<dbReference type="InterPro" id="IPR000182">
    <property type="entry name" value="GNAT_dom"/>
</dbReference>
<dbReference type="Proteomes" id="UP000199155">
    <property type="component" value="Unassembled WGS sequence"/>
</dbReference>
<keyword evidence="5" id="KW-1185">Reference proteome</keyword>
<feature type="domain" description="N-acetyltransferase" evidence="3">
    <location>
        <begin position="3"/>
        <end position="181"/>
    </location>
</feature>
<gene>
    <name evidence="4" type="ORF">SAMN05421806_118154</name>
</gene>
<evidence type="ECO:0000313" key="5">
    <source>
        <dbReference type="Proteomes" id="UP000199155"/>
    </source>
</evidence>
<proteinExistence type="predicted"/>
<dbReference type="AlphaFoldDB" id="A0A1G9HES1"/>
<name>A0A1G9HES1_9ACTN</name>
<evidence type="ECO:0000256" key="1">
    <source>
        <dbReference type="ARBA" id="ARBA00022679"/>
    </source>
</evidence>
<dbReference type="Gene3D" id="3.40.630.30">
    <property type="match status" value="1"/>
</dbReference>
<dbReference type="GO" id="GO:0016747">
    <property type="term" value="F:acyltransferase activity, transferring groups other than amino-acyl groups"/>
    <property type="evidence" value="ECO:0007669"/>
    <property type="project" value="InterPro"/>
</dbReference>
<dbReference type="STRING" id="417292.SAMN05421806_118154"/>
<evidence type="ECO:0000256" key="2">
    <source>
        <dbReference type="ARBA" id="ARBA00023315"/>
    </source>
</evidence>
<dbReference type="GO" id="GO:0005840">
    <property type="term" value="C:ribosome"/>
    <property type="evidence" value="ECO:0007669"/>
    <property type="project" value="UniProtKB-KW"/>
</dbReference>